<keyword evidence="2" id="KW-1185">Reference proteome</keyword>
<protein>
    <submittedName>
        <fullName evidence="1">Uncharacterized protein</fullName>
    </submittedName>
</protein>
<sequence>MFNLFFLGTMLWLALCITVVARLRRRERRIIQEQILHIGQLANETNGLVLFLDYTSPDFKEIDALLISEMPNRATIVFQAPEWLVAAKRKKWGRHCVLDASSLNAQLSGWNTTRVVVDKSGSYNIFYEVPAYIKLMIQQKTGRIGLLRSARQQSEEQ</sequence>
<accession>A0A1R1EEH1</accession>
<dbReference type="AlphaFoldDB" id="A0A1R1EEH1"/>
<evidence type="ECO:0000313" key="1">
    <source>
        <dbReference type="EMBL" id="OMF50197.1"/>
    </source>
</evidence>
<organism evidence="1 2">
    <name type="scientific">Paenibacillus rhizosphaerae</name>
    <dbReference type="NCBI Taxonomy" id="297318"/>
    <lineage>
        <taxon>Bacteria</taxon>
        <taxon>Bacillati</taxon>
        <taxon>Bacillota</taxon>
        <taxon>Bacilli</taxon>
        <taxon>Bacillales</taxon>
        <taxon>Paenibacillaceae</taxon>
        <taxon>Paenibacillus</taxon>
    </lineage>
</organism>
<dbReference type="Proteomes" id="UP000187172">
    <property type="component" value="Unassembled WGS sequence"/>
</dbReference>
<gene>
    <name evidence="1" type="ORF">BK138_28345</name>
</gene>
<reference evidence="1 2" key="1">
    <citation type="submission" date="2016-11" db="EMBL/GenBank/DDBJ databases">
        <title>Paenibacillus species isolates.</title>
        <authorList>
            <person name="Beno S.M."/>
        </authorList>
    </citation>
    <scope>NUCLEOTIDE SEQUENCE [LARGE SCALE GENOMIC DNA]</scope>
    <source>
        <strain evidence="1 2">FSL R5-0378</strain>
    </source>
</reference>
<proteinExistence type="predicted"/>
<dbReference type="EMBL" id="MRTP01000012">
    <property type="protein sequence ID" value="OMF50197.1"/>
    <property type="molecule type" value="Genomic_DNA"/>
</dbReference>
<dbReference type="RefSeq" id="WP_076174624.1">
    <property type="nucleotide sequence ID" value="NZ_MRTP01000012.1"/>
</dbReference>
<dbReference type="STRING" id="297318.BK138_28345"/>
<evidence type="ECO:0000313" key="2">
    <source>
        <dbReference type="Proteomes" id="UP000187172"/>
    </source>
</evidence>
<name>A0A1R1EEH1_9BACL</name>
<comment type="caution">
    <text evidence="1">The sequence shown here is derived from an EMBL/GenBank/DDBJ whole genome shotgun (WGS) entry which is preliminary data.</text>
</comment>